<evidence type="ECO:0000313" key="17">
    <source>
        <dbReference type="Proteomes" id="UP001163823"/>
    </source>
</evidence>
<evidence type="ECO:0000256" key="1">
    <source>
        <dbReference type="ARBA" id="ARBA00004479"/>
    </source>
</evidence>
<evidence type="ECO:0000256" key="7">
    <source>
        <dbReference type="ARBA" id="ARBA00022777"/>
    </source>
</evidence>
<dbReference type="EMBL" id="JARAOO010000014">
    <property type="protein sequence ID" value="KAJ7944476.1"/>
    <property type="molecule type" value="Genomic_DNA"/>
</dbReference>
<dbReference type="GO" id="GO:0005886">
    <property type="term" value="C:plasma membrane"/>
    <property type="evidence" value="ECO:0007669"/>
    <property type="project" value="TreeGrafter"/>
</dbReference>
<dbReference type="InterPro" id="IPR011009">
    <property type="entry name" value="Kinase-like_dom_sf"/>
</dbReference>
<keyword evidence="16" id="KW-0675">Receptor</keyword>
<keyword evidence="10 14" id="KW-0472">Membrane</keyword>
<dbReference type="InterPro" id="IPR021720">
    <property type="entry name" value="Malectin_dom"/>
</dbReference>
<dbReference type="SMART" id="SM00220">
    <property type="entry name" value="S_TKc"/>
    <property type="match status" value="1"/>
</dbReference>
<evidence type="ECO:0000256" key="8">
    <source>
        <dbReference type="ARBA" id="ARBA00022840"/>
    </source>
</evidence>
<keyword evidence="3" id="KW-0808">Transferase</keyword>
<dbReference type="FunFam" id="3.30.200.20:FF:000039">
    <property type="entry name" value="receptor-like protein kinase FERONIA"/>
    <property type="match status" value="1"/>
</dbReference>
<dbReference type="FunFam" id="2.60.120.430:FF:000005">
    <property type="entry name" value="Putative receptor-like protein kinase"/>
    <property type="match status" value="1"/>
</dbReference>
<comment type="subcellular location">
    <subcellularLocation>
        <location evidence="1">Membrane</location>
        <topology evidence="1">Single-pass type I membrane protein</topology>
    </subcellularLocation>
</comment>
<dbReference type="PROSITE" id="PS00107">
    <property type="entry name" value="PROTEIN_KINASE_ATP"/>
    <property type="match status" value="1"/>
</dbReference>
<dbReference type="GO" id="GO:0005524">
    <property type="term" value="F:ATP binding"/>
    <property type="evidence" value="ECO:0007669"/>
    <property type="project" value="UniProtKB-UniRule"/>
</dbReference>
<evidence type="ECO:0000256" key="4">
    <source>
        <dbReference type="ARBA" id="ARBA00022692"/>
    </source>
</evidence>
<dbReference type="GO" id="GO:0009506">
    <property type="term" value="C:plasmodesma"/>
    <property type="evidence" value="ECO:0007669"/>
    <property type="project" value="TreeGrafter"/>
</dbReference>
<keyword evidence="17" id="KW-1185">Reference proteome</keyword>
<dbReference type="PROSITE" id="PS50011">
    <property type="entry name" value="PROTEIN_KINASE_DOM"/>
    <property type="match status" value="1"/>
</dbReference>
<evidence type="ECO:0000256" key="5">
    <source>
        <dbReference type="ARBA" id="ARBA00022729"/>
    </source>
</evidence>
<dbReference type="PANTHER" id="PTHR27003:SF398">
    <property type="entry name" value="PROTEIN KINASE DOMAIN-CONTAINING PROTEIN"/>
    <property type="match status" value="1"/>
</dbReference>
<dbReference type="CDD" id="cd14066">
    <property type="entry name" value="STKc_IRAK"/>
    <property type="match status" value="1"/>
</dbReference>
<evidence type="ECO:0000256" key="9">
    <source>
        <dbReference type="ARBA" id="ARBA00022989"/>
    </source>
</evidence>
<evidence type="ECO:0000256" key="2">
    <source>
        <dbReference type="ARBA" id="ARBA00022527"/>
    </source>
</evidence>
<proteinExistence type="predicted"/>
<keyword evidence="6 12" id="KW-0547">Nucleotide-binding</keyword>
<keyword evidence="4 14" id="KW-0812">Transmembrane</keyword>
<evidence type="ECO:0000259" key="15">
    <source>
        <dbReference type="PROSITE" id="PS50011"/>
    </source>
</evidence>
<evidence type="ECO:0000313" key="16">
    <source>
        <dbReference type="EMBL" id="KAJ7944476.1"/>
    </source>
</evidence>
<feature type="region of interest" description="Disordered" evidence="13">
    <location>
        <begin position="443"/>
        <end position="464"/>
    </location>
</feature>
<keyword evidence="8 12" id="KW-0067">ATP-binding</keyword>
<evidence type="ECO:0000256" key="11">
    <source>
        <dbReference type="ARBA" id="ARBA00023180"/>
    </source>
</evidence>
<dbReference type="FunFam" id="2.60.120.430:FF:000013">
    <property type="entry name" value="Putative receptor-like protein kinase"/>
    <property type="match status" value="1"/>
</dbReference>
<evidence type="ECO:0000256" key="6">
    <source>
        <dbReference type="ARBA" id="ARBA00022741"/>
    </source>
</evidence>
<keyword evidence="7 16" id="KW-0418">Kinase</keyword>
<keyword evidence="11" id="KW-0325">Glycoprotein</keyword>
<evidence type="ECO:0000256" key="10">
    <source>
        <dbReference type="ARBA" id="ARBA00023136"/>
    </source>
</evidence>
<dbReference type="InterPro" id="IPR001245">
    <property type="entry name" value="Ser-Thr/Tyr_kinase_cat_dom"/>
</dbReference>
<dbReference type="AlphaFoldDB" id="A0AAD7KSN6"/>
<accession>A0AAD7KSN6</accession>
<evidence type="ECO:0000256" key="3">
    <source>
        <dbReference type="ARBA" id="ARBA00022679"/>
    </source>
</evidence>
<feature type="transmembrane region" description="Helical" evidence="14">
    <location>
        <begin position="409"/>
        <end position="432"/>
    </location>
</feature>
<dbReference type="InterPro" id="IPR000719">
    <property type="entry name" value="Prot_kinase_dom"/>
</dbReference>
<dbReference type="Pfam" id="PF07714">
    <property type="entry name" value="PK_Tyr_Ser-Thr"/>
    <property type="match status" value="1"/>
</dbReference>
<name>A0AAD7KSN6_QUISA</name>
<reference evidence="16" key="1">
    <citation type="journal article" date="2023" name="Science">
        <title>Elucidation of the pathway for biosynthesis of saponin adjuvants from the soapbark tree.</title>
        <authorList>
            <person name="Reed J."/>
            <person name="Orme A."/>
            <person name="El-Demerdash A."/>
            <person name="Owen C."/>
            <person name="Martin L.B.B."/>
            <person name="Misra R.C."/>
            <person name="Kikuchi S."/>
            <person name="Rejzek M."/>
            <person name="Martin A.C."/>
            <person name="Harkess A."/>
            <person name="Leebens-Mack J."/>
            <person name="Louveau T."/>
            <person name="Stephenson M.J."/>
            <person name="Osbourn A."/>
        </authorList>
    </citation>
    <scope>NUCLEOTIDE SEQUENCE</scope>
    <source>
        <strain evidence="16">S10</strain>
    </source>
</reference>
<dbReference type="InterPro" id="IPR045272">
    <property type="entry name" value="ANXUR1/2-like"/>
</dbReference>
<protein>
    <submittedName>
        <fullName evidence="16">Receptor-like protein kinase</fullName>
    </submittedName>
</protein>
<dbReference type="Pfam" id="PF11721">
    <property type="entry name" value="Malectin"/>
    <property type="match status" value="1"/>
</dbReference>
<sequence length="834" mass="93530">MGSTPIFRLWQPFCKIHVLPLLFLLQFSSLHFLSLAYDIPDKYFINCGSDASVNESGRNFIGDTNSKTLYFAKSGTEKESSTSSQTSQLYQTARIFRHPSSYEFDIDGFGSHLVRLHFFAFSSTSNLPTALFNVSASGFLLLHNFSAESSSKSPLQKEFFLNIRSSKFQIDFIPVGSSFAFVNAIEVFRIPVVNFTQDEVTHRSDYKGLLSKVLQSTYTINVGGLAIKPEKETLWRNWDTDDSFLYNKGTAKNSAVYSSKLNFRDEKIYYFAPDQVYQTAKEMNADSDNQSNLFNITWGFGVKKNAVHLVRVHFCDTFSTFAGDIFFNLYISSNFSQIINSYNYSNNQAYPFYLDFPVASDSSELVNISIGIHRDSPKKTAFLNGLEILEVIDTSGLVPIPINKTTDHLPLVLGSVLGGLALICILLVGFMLGRKFRKPTPVENSEWSPMPVNGGGSSQSRETELTIHSSPFPNLNLGLKISFSDLQFATNNFDEKRLIGKGGFGNVYRGILRNGTKVAVKRSEPGSGQGLPEFQTEIMVLSKIRHRHLVSLIGYCDENYEMILVYEFMEKGTLRDHLYNSNFPSLSWKQRLEICIDAARGLDYLHKGSAGGIIHRDVKSTNILLDENHIAKVADFGLSRTGTLDQTYVSTGVKGTFGYLDPEYFRSEQLTEKSDVYSFGVVLLEVLCARPAIDPILPREQANLAEWGILCKKKGKLEEIIDPSIRVQIDPNSLRKFSVIAEKCLQEDGSERPNMGDVLWDLEYALQLQRGARLREPHEDSTTDASAPLALPNVRRLPSLNSFTEVDDTAILGDDESNITVNDVFSQLRTDDAR</sequence>
<feature type="binding site" evidence="12">
    <location>
        <position position="521"/>
    </location>
    <ligand>
        <name>ATP</name>
        <dbReference type="ChEBI" id="CHEBI:30616"/>
    </ligand>
</feature>
<keyword evidence="5" id="KW-0732">Signal</keyword>
<dbReference type="Gene3D" id="2.60.120.430">
    <property type="entry name" value="Galactose-binding lectin"/>
    <property type="match status" value="2"/>
</dbReference>
<dbReference type="SUPFAM" id="SSF56112">
    <property type="entry name" value="Protein kinase-like (PK-like)"/>
    <property type="match status" value="1"/>
</dbReference>
<evidence type="ECO:0000256" key="12">
    <source>
        <dbReference type="PROSITE-ProRule" id="PRU10141"/>
    </source>
</evidence>
<dbReference type="Proteomes" id="UP001163823">
    <property type="component" value="Chromosome 14"/>
</dbReference>
<keyword evidence="2" id="KW-0723">Serine/threonine-protein kinase</keyword>
<dbReference type="PROSITE" id="PS00108">
    <property type="entry name" value="PROTEIN_KINASE_ST"/>
    <property type="match status" value="1"/>
</dbReference>
<dbReference type="Gene3D" id="3.30.200.20">
    <property type="entry name" value="Phosphorylase Kinase, domain 1"/>
    <property type="match status" value="1"/>
</dbReference>
<evidence type="ECO:0000256" key="13">
    <source>
        <dbReference type="SAM" id="MobiDB-lite"/>
    </source>
</evidence>
<gene>
    <name evidence="16" type="ORF">O6P43_033868</name>
</gene>
<organism evidence="16 17">
    <name type="scientific">Quillaja saponaria</name>
    <name type="common">Soap bark tree</name>
    <dbReference type="NCBI Taxonomy" id="32244"/>
    <lineage>
        <taxon>Eukaryota</taxon>
        <taxon>Viridiplantae</taxon>
        <taxon>Streptophyta</taxon>
        <taxon>Embryophyta</taxon>
        <taxon>Tracheophyta</taxon>
        <taxon>Spermatophyta</taxon>
        <taxon>Magnoliopsida</taxon>
        <taxon>eudicotyledons</taxon>
        <taxon>Gunneridae</taxon>
        <taxon>Pentapetalae</taxon>
        <taxon>rosids</taxon>
        <taxon>fabids</taxon>
        <taxon>Fabales</taxon>
        <taxon>Quillajaceae</taxon>
        <taxon>Quillaja</taxon>
    </lineage>
</organism>
<keyword evidence="9 14" id="KW-1133">Transmembrane helix</keyword>
<comment type="caution">
    <text evidence="16">The sequence shown here is derived from an EMBL/GenBank/DDBJ whole genome shotgun (WGS) entry which is preliminary data.</text>
</comment>
<dbReference type="GO" id="GO:0004674">
    <property type="term" value="F:protein serine/threonine kinase activity"/>
    <property type="evidence" value="ECO:0007669"/>
    <property type="project" value="UniProtKB-KW"/>
</dbReference>
<dbReference type="KEGG" id="qsa:O6P43_033868"/>
<feature type="domain" description="Protein kinase" evidence="15">
    <location>
        <begin position="493"/>
        <end position="765"/>
    </location>
</feature>
<evidence type="ECO:0000256" key="14">
    <source>
        <dbReference type="SAM" id="Phobius"/>
    </source>
</evidence>
<dbReference type="FunFam" id="1.10.510.10:FF:000252">
    <property type="entry name" value="Receptor-like protein kinase FERONIA"/>
    <property type="match status" value="1"/>
</dbReference>
<dbReference type="Gene3D" id="1.10.510.10">
    <property type="entry name" value="Transferase(Phosphotransferase) domain 1"/>
    <property type="match status" value="1"/>
</dbReference>
<dbReference type="PANTHER" id="PTHR27003">
    <property type="entry name" value="OS07G0166700 PROTEIN"/>
    <property type="match status" value="1"/>
</dbReference>
<dbReference type="GO" id="GO:0004714">
    <property type="term" value="F:transmembrane receptor protein tyrosine kinase activity"/>
    <property type="evidence" value="ECO:0007669"/>
    <property type="project" value="InterPro"/>
</dbReference>
<dbReference type="InterPro" id="IPR008271">
    <property type="entry name" value="Ser/Thr_kinase_AS"/>
</dbReference>
<dbReference type="InterPro" id="IPR017441">
    <property type="entry name" value="Protein_kinase_ATP_BS"/>
</dbReference>